<evidence type="ECO:0000313" key="3">
    <source>
        <dbReference type="Proteomes" id="UP001314170"/>
    </source>
</evidence>
<reference evidence="2 3" key="1">
    <citation type="submission" date="2024-01" db="EMBL/GenBank/DDBJ databases">
        <authorList>
            <person name="Waweru B."/>
        </authorList>
    </citation>
    <scope>NUCLEOTIDE SEQUENCE [LARGE SCALE GENOMIC DNA]</scope>
</reference>
<dbReference type="EMBL" id="CAWUPB010001173">
    <property type="protein sequence ID" value="CAK7347025.1"/>
    <property type="molecule type" value="Genomic_DNA"/>
</dbReference>
<dbReference type="Pfam" id="PF03478">
    <property type="entry name" value="Beta-prop_KIB1-4"/>
    <property type="match status" value="1"/>
</dbReference>
<dbReference type="PANTHER" id="PTHR44259">
    <property type="entry name" value="OS07G0183000 PROTEIN-RELATED"/>
    <property type="match status" value="1"/>
</dbReference>
<dbReference type="InterPro" id="IPR005174">
    <property type="entry name" value="KIB1-4_b-propeller"/>
</dbReference>
<feature type="domain" description="KIB1-4 beta-propeller" evidence="1">
    <location>
        <begin position="68"/>
        <end position="366"/>
    </location>
</feature>
<gene>
    <name evidence="2" type="ORF">DCAF_LOCUS19705</name>
</gene>
<keyword evidence="3" id="KW-1185">Reference proteome</keyword>
<evidence type="ECO:0000259" key="1">
    <source>
        <dbReference type="Pfam" id="PF03478"/>
    </source>
</evidence>
<dbReference type="InterPro" id="IPR050942">
    <property type="entry name" value="F-box_BR-signaling"/>
</dbReference>
<protein>
    <recommendedName>
        <fullName evidence="1">KIB1-4 beta-propeller domain-containing protein</fullName>
    </recommendedName>
</protein>
<organism evidence="2 3">
    <name type="scientific">Dovyalis caffra</name>
    <dbReference type="NCBI Taxonomy" id="77055"/>
    <lineage>
        <taxon>Eukaryota</taxon>
        <taxon>Viridiplantae</taxon>
        <taxon>Streptophyta</taxon>
        <taxon>Embryophyta</taxon>
        <taxon>Tracheophyta</taxon>
        <taxon>Spermatophyta</taxon>
        <taxon>Magnoliopsida</taxon>
        <taxon>eudicotyledons</taxon>
        <taxon>Gunneridae</taxon>
        <taxon>Pentapetalae</taxon>
        <taxon>rosids</taxon>
        <taxon>fabids</taxon>
        <taxon>Malpighiales</taxon>
        <taxon>Salicaceae</taxon>
        <taxon>Flacourtieae</taxon>
        <taxon>Dovyalis</taxon>
    </lineage>
</organism>
<sequence length="396" mass="45666">MGQWQNLPKDLLNIIQELVVSYADKLRFTSVCKSWKSALPRMPNPFRQLQLPWLLLPCNETSQSTFGLFNILEKKTYYLDLPKAKQMWFKGSSHGWVVGLEGHDEIYLMNPLTRARIQLPSRSKFPDIAEYCASDRDNEYAMFNYRSGQRFDTNFSSYKVLNHLTDKFFLSSNPILSDDYMVVAIYGESSRLAYFKHGDDRWNFLPTKVACFSDVTFYKGKILALCNNGLLQIVDIYPHFRTQDIAPPYPEVRQPPYRKFSCSEPYLVESSGGLLLVERQVKASSDPKRIYSYETVNFNIFKLDGSKWCRITDIGDDVLFIGFNTSMSRSSLEFPGLKKNSLYFTDNLFCYHYEEIQGGFDIGVFDLNSNSIEPLPGYNCNSYLVSPPPIWVIPAP</sequence>
<name>A0AAV1S7T7_9ROSI</name>
<accession>A0AAV1S7T7</accession>
<dbReference type="AlphaFoldDB" id="A0AAV1S7T7"/>
<comment type="caution">
    <text evidence="2">The sequence shown here is derived from an EMBL/GenBank/DDBJ whole genome shotgun (WGS) entry which is preliminary data.</text>
</comment>
<evidence type="ECO:0000313" key="2">
    <source>
        <dbReference type="EMBL" id="CAK7347025.1"/>
    </source>
</evidence>
<dbReference type="Proteomes" id="UP001314170">
    <property type="component" value="Unassembled WGS sequence"/>
</dbReference>
<proteinExistence type="predicted"/>
<dbReference type="PANTHER" id="PTHR44259:SF114">
    <property type="entry name" value="OS06G0707300 PROTEIN"/>
    <property type="match status" value="1"/>
</dbReference>